<evidence type="ECO:0000313" key="2">
    <source>
        <dbReference type="EMBL" id="SIS33548.1"/>
    </source>
</evidence>
<feature type="transmembrane region" description="Helical" evidence="1">
    <location>
        <begin position="39"/>
        <end position="60"/>
    </location>
</feature>
<dbReference type="Proteomes" id="UP000186373">
    <property type="component" value="Unassembled WGS sequence"/>
</dbReference>
<keyword evidence="3" id="KW-1185">Reference proteome</keyword>
<organism evidence="2 3">
    <name type="scientific">Chryseobacterium shigense</name>
    <dbReference type="NCBI Taxonomy" id="297244"/>
    <lineage>
        <taxon>Bacteria</taxon>
        <taxon>Pseudomonadati</taxon>
        <taxon>Bacteroidota</taxon>
        <taxon>Flavobacteriia</taxon>
        <taxon>Flavobacteriales</taxon>
        <taxon>Weeksellaceae</taxon>
        <taxon>Chryseobacterium group</taxon>
        <taxon>Chryseobacterium</taxon>
    </lineage>
</organism>
<proteinExistence type="predicted"/>
<name>A0A1N7I8Y4_9FLAO</name>
<reference evidence="3" key="1">
    <citation type="submission" date="2017-01" db="EMBL/GenBank/DDBJ databases">
        <authorList>
            <person name="Varghese N."/>
            <person name="Submissions S."/>
        </authorList>
    </citation>
    <scope>NUCLEOTIDE SEQUENCE [LARGE SCALE GENOMIC DNA]</scope>
    <source>
        <strain evidence="3">DSM 17126</strain>
    </source>
</reference>
<evidence type="ECO:0000313" key="3">
    <source>
        <dbReference type="Proteomes" id="UP000186373"/>
    </source>
</evidence>
<feature type="transmembrane region" description="Helical" evidence="1">
    <location>
        <begin position="12"/>
        <end position="33"/>
    </location>
</feature>
<dbReference type="RefSeq" id="WP_076506440.1">
    <property type="nucleotide sequence ID" value="NZ_FTNY01000002.1"/>
</dbReference>
<evidence type="ECO:0000256" key="1">
    <source>
        <dbReference type="SAM" id="Phobius"/>
    </source>
</evidence>
<dbReference type="OrthoDB" id="1275124at2"/>
<keyword evidence="1" id="KW-0472">Membrane</keyword>
<dbReference type="AlphaFoldDB" id="A0A1N7I8Y4"/>
<feature type="transmembrane region" description="Helical" evidence="1">
    <location>
        <begin position="161"/>
        <end position="190"/>
    </location>
</feature>
<dbReference type="EMBL" id="FTNY01000002">
    <property type="protein sequence ID" value="SIS33548.1"/>
    <property type="molecule type" value="Genomic_DNA"/>
</dbReference>
<keyword evidence="1" id="KW-0812">Transmembrane</keyword>
<sequence>MKKVTVRKVDWKVFIFNIVAVAIPLYFIVLFAYEINDTTMQTVFIICSLSLLGFVNFIIVKKGTELVEVILKDDEMEIVDGKKTIYSSKYSQILNYNIYYFINKRGGYILRIKDKTRTFCSLITWINLSKAEDIDYQNREVILETLNNHLLGKKKITRCDYFLKILSIFPYIMLVFALLLLLGMFLYLIYL</sequence>
<protein>
    <submittedName>
        <fullName evidence="2">Uncharacterized protein</fullName>
    </submittedName>
</protein>
<gene>
    <name evidence="2" type="ORF">SAMN05421639_102665</name>
</gene>
<accession>A0A1N7I8Y4</accession>
<keyword evidence="1" id="KW-1133">Transmembrane helix</keyword>